<evidence type="ECO:0000313" key="1">
    <source>
        <dbReference type="EMBL" id="PHV69729.1"/>
    </source>
</evidence>
<organism evidence="1 2">
    <name type="scientific">Sporanaerobium hydrogeniformans</name>
    <dbReference type="NCBI Taxonomy" id="3072179"/>
    <lineage>
        <taxon>Bacteria</taxon>
        <taxon>Bacillati</taxon>
        <taxon>Bacillota</taxon>
        <taxon>Clostridia</taxon>
        <taxon>Lachnospirales</taxon>
        <taxon>Lachnospiraceae</taxon>
        <taxon>Sporanaerobium</taxon>
    </lineage>
</organism>
<keyword evidence="2" id="KW-1185">Reference proteome</keyword>
<accession>A0AC61D8K4</accession>
<evidence type="ECO:0000313" key="2">
    <source>
        <dbReference type="Proteomes" id="UP000224460"/>
    </source>
</evidence>
<gene>
    <name evidence="1" type="ORF">CS063_14115</name>
</gene>
<name>A0AC61D8K4_9FIRM</name>
<comment type="caution">
    <text evidence="1">The sequence shown here is derived from an EMBL/GenBank/DDBJ whole genome shotgun (WGS) entry which is preliminary data.</text>
</comment>
<proteinExistence type="predicted"/>
<sequence>MSIEQLPLEIKKCFLRELEKLVSKYSPFSNYPDETIKIAISISDRVGDSAIDELDVDYLLEILDRLNQYSEQVVEYFIWHNKNLIGTVSLEKAKEQIEEINSNGFTMLENYVIYTNENNRQMKREIAERMLTDTYQIDRLFDKDELIEMWLNETSQEDTIRDLMKLGLEELLEQPPEEAYVRKDGTGIYYASIE</sequence>
<dbReference type="Proteomes" id="UP000224460">
    <property type="component" value="Unassembled WGS sequence"/>
</dbReference>
<reference evidence="1" key="1">
    <citation type="submission" date="2017-10" db="EMBL/GenBank/DDBJ databases">
        <title>Genome sequence of cellulolytic Lachnospiraceae bacterium XHS1971 isolated from hotspring sediment.</title>
        <authorList>
            <person name="Vasudevan G."/>
            <person name="Joshi A.J."/>
            <person name="Hivarkar S."/>
            <person name="Lanjekar V.B."/>
            <person name="Dhakephalkar P.K."/>
            <person name="Dagar S."/>
        </authorList>
    </citation>
    <scope>NUCLEOTIDE SEQUENCE</scope>
    <source>
        <strain evidence="1">XHS1971</strain>
    </source>
</reference>
<protein>
    <submittedName>
        <fullName evidence="1">Uncharacterized protein</fullName>
    </submittedName>
</protein>
<dbReference type="EMBL" id="PEDL01000019">
    <property type="protein sequence ID" value="PHV69729.1"/>
    <property type="molecule type" value="Genomic_DNA"/>
</dbReference>